<dbReference type="PANTHER" id="PTHR31750:SF4">
    <property type="entry name" value="LP06106P"/>
    <property type="match status" value="1"/>
</dbReference>
<keyword evidence="4" id="KW-1185">Reference proteome</keyword>
<dbReference type="InterPro" id="IPR024438">
    <property type="entry name" value="Staygreen"/>
</dbReference>
<comment type="caution">
    <text evidence="3">The sequence shown here is derived from an EMBL/GenBank/DDBJ whole genome shotgun (WGS) entry which is preliminary data.</text>
</comment>
<dbReference type="PANTHER" id="PTHR31750">
    <property type="entry name" value="PROTEIN STAY-GREEN 1, CHLOROPLASTIC-RELATED"/>
    <property type="match status" value="1"/>
</dbReference>
<organism evidence="3 4">
    <name type="scientific">Intestinibacter bartlettii</name>
    <dbReference type="NCBI Taxonomy" id="261299"/>
    <lineage>
        <taxon>Bacteria</taxon>
        <taxon>Bacillati</taxon>
        <taxon>Bacillota</taxon>
        <taxon>Clostridia</taxon>
        <taxon>Peptostreptococcales</taxon>
        <taxon>Peptostreptococcaceae</taxon>
        <taxon>Intestinibacter</taxon>
    </lineage>
</organism>
<feature type="domain" description="Staygreen protein" evidence="2">
    <location>
        <begin position="8"/>
        <end position="153"/>
    </location>
</feature>
<dbReference type="EMBL" id="JAHLOQ010000008">
    <property type="protein sequence ID" value="MBU5335700.1"/>
    <property type="molecule type" value="Genomic_DNA"/>
</dbReference>
<evidence type="ECO:0000313" key="4">
    <source>
        <dbReference type="Proteomes" id="UP001196301"/>
    </source>
</evidence>
<protein>
    <submittedName>
        <fullName evidence="3">Staygreen family protein</fullName>
    </submittedName>
</protein>
<keyword evidence="1" id="KW-0809">Transit peptide</keyword>
<evidence type="ECO:0000313" key="3">
    <source>
        <dbReference type="EMBL" id="MBU5335700.1"/>
    </source>
</evidence>
<dbReference type="Pfam" id="PF12638">
    <property type="entry name" value="Staygreen"/>
    <property type="match status" value="1"/>
</dbReference>
<name>A0ABS6DV35_9FIRM</name>
<proteinExistence type="predicted"/>
<evidence type="ECO:0000259" key="2">
    <source>
        <dbReference type="Pfam" id="PF12638"/>
    </source>
</evidence>
<dbReference type="Proteomes" id="UP001196301">
    <property type="component" value="Unassembled WGS sequence"/>
</dbReference>
<evidence type="ECO:0000256" key="1">
    <source>
        <dbReference type="ARBA" id="ARBA00022946"/>
    </source>
</evidence>
<accession>A0ABS6DV35</accession>
<dbReference type="RefSeq" id="WP_216568840.1">
    <property type="nucleotide sequence ID" value="NZ_JAHLOQ010000008.1"/>
</dbReference>
<gene>
    <name evidence="3" type="ORF">KQI20_04530</name>
</gene>
<reference evidence="3 4" key="1">
    <citation type="submission" date="2021-06" db="EMBL/GenBank/DDBJ databases">
        <authorList>
            <person name="Sun Q."/>
            <person name="Li D."/>
        </authorList>
    </citation>
    <scope>NUCLEOTIDE SEQUENCE [LARGE SCALE GENOMIC DNA]</scope>
    <source>
        <strain evidence="3 4">N19</strain>
    </source>
</reference>
<sequence length="155" mass="17892">MKVGDNMEFTPDKLETTLIEPTTEDGPIEDRKYTLTHSDETGMLFLDIGNEYNYSAIDQDLRDELLGRWIIPDNEQPILVVYAFVGNENFEDSARRYKIFKSHMEMALAAIIYGDSVLFDNNPELINSPVFVKFDSSIPHFNNYENYGSVKDYNN</sequence>